<proteinExistence type="predicted"/>
<evidence type="ECO:0000256" key="1">
    <source>
        <dbReference type="SAM" id="Phobius"/>
    </source>
</evidence>
<keyword evidence="1" id="KW-1133">Transmembrane helix</keyword>
<sequence length="122" mass="14210">MMAILIWALYIVVGIICVMVPVKLTNYLYKNNKIKVNRWVIAGVSPLILIVPRMLFKEISPIIWNILLLIFLFFVIMFFEITRIMIESKKLKGLVDYSTFIKKDDKKSKGLTKGVSKSKKKR</sequence>
<accession>A0ABS6F203</accession>
<dbReference type="EMBL" id="JAHLQL010000004">
    <property type="protein sequence ID" value="MBU5592547.1"/>
    <property type="molecule type" value="Genomic_DNA"/>
</dbReference>
<dbReference type="Proteomes" id="UP000736583">
    <property type="component" value="Unassembled WGS sequence"/>
</dbReference>
<comment type="caution">
    <text evidence="2">The sequence shown here is derived from an EMBL/GenBank/DDBJ whole genome shotgun (WGS) entry which is preliminary data.</text>
</comment>
<protein>
    <submittedName>
        <fullName evidence="2">Uncharacterized protein</fullName>
    </submittedName>
</protein>
<reference evidence="2 3" key="1">
    <citation type="submission" date="2021-06" db="EMBL/GenBank/DDBJ databases">
        <authorList>
            <person name="Sun Q."/>
            <person name="Li D."/>
        </authorList>
    </citation>
    <scope>NUCLEOTIDE SEQUENCE [LARGE SCALE GENOMIC DNA]</scope>
    <source>
        <strain evidence="2 3">MSJ-4</strain>
    </source>
</reference>
<feature type="transmembrane region" description="Helical" evidence="1">
    <location>
        <begin position="6"/>
        <end position="24"/>
    </location>
</feature>
<name>A0ABS6F203_9CLOT</name>
<keyword evidence="1" id="KW-0812">Transmembrane</keyword>
<evidence type="ECO:0000313" key="3">
    <source>
        <dbReference type="Proteomes" id="UP000736583"/>
    </source>
</evidence>
<dbReference type="RefSeq" id="WP_216457318.1">
    <property type="nucleotide sequence ID" value="NZ_JAHLQL010000004.1"/>
</dbReference>
<keyword evidence="3" id="KW-1185">Reference proteome</keyword>
<feature type="transmembrane region" description="Helical" evidence="1">
    <location>
        <begin position="36"/>
        <end position="56"/>
    </location>
</feature>
<gene>
    <name evidence="2" type="ORF">KQI89_12350</name>
</gene>
<feature type="transmembrane region" description="Helical" evidence="1">
    <location>
        <begin position="62"/>
        <end position="82"/>
    </location>
</feature>
<keyword evidence="1" id="KW-0472">Membrane</keyword>
<evidence type="ECO:0000313" key="2">
    <source>
        <dbReference type="EMBL" id="MBU5592547.1"/>
    </source>
</evidence>
<organism evidence="2 3">
    <name type="scientific">Clostridium simiarum</name>
    <dbReference type="NCBI Taxonomy" id="2841506"/>
    <lineage>
        <taxon>Bacteria</taxon>
        <taxon>Bacillati</taxon>
        <taxon>Bacillota</taxon>
        <taxon>Clostridia</taxon>
        <taxon>Eubacteriales</taxon>
        <taxon>Clostridiaceae</taxon>
        <taxon>Clostridium</taxon>
    </lineage>
</organism>